<dbReference type="OMA" id="CYWNPIE"/>
<evidence type="ECO:0000259" key="2">
    <source>
        <dbReference type="Pfam" id="PF13358"/>
    </source>
</evidence>
<proteinExistence type="predicted"/>
<dbReference type="PANTHER" id="PTHR33939">
    <property type="entry name" value="PROTEIN CBG22215"/>
    <property type="match status" value="1"/>
</dbReference>
<evidence type="ECO:0000313" key="4">
    <source>
        <dbReference type="Proteomes" id="UP000008281"/>
    </source>
</evidence>
<protein>
    <recommendedName>
        <fullName evidence="2">Tc1-like transposase DDE domain-containing protein</fullName>
    </recommendedName>
</protein>
<dbReference type="InterPro" id="IPR036397">
    <property type="entry name" value="RNaseH_sf"/>
</dbReference>
<dbReference type="EMBL" id="DS269551">
    <property type="protein sequence ID" value="EFO85204.1"/>
    <property type="molecule type" value="Genomic_DNA"/>
</dbReference>
<gene>
    <name evidence="3" type="ORF">CRE_16537</name>
</gene>
<dbReference type="Gene3D" id="3.30.420.10">
    <property type="entry name" value="Ribonuclease H-like superfamily/Ribonuclease H"/>
    <property type="match status" value="1"/>
</dbReference>
<dbReference type="OrthoDB" id="2266637at2759"/>
<dbReference type="AlphaFoldDB" id="E3NQM8"/>
<feature type="compositionally biased region" description="Polar residues" evidence="1">
    <location>
        <begin position="30"/>
        <end position="39"/>
    </location>
</feature>
<reference evidence="3" key="1">
    <citation type="submission" date="2007-07" db="EMBL/GenBank/DDBJ databases">
        <title>PCAP assembly of the Caenorhabditis remanei genome.</title>
        <authorList>
            <consortium name="The Caenorhabditis remanei Sequencing Consortium"/>
            <person name="Wilson R.K."/>
        </authorList>
    </citation>
    <scope>NUCLEOTIDE SEQUENCE [LARGE SCALE GENOMIC DNA]</scope>
    <source>
        <strain evidence="3">PB4641</strain>
    </source>
</reference>
<dbReference type="GO" id="GO:0003676">
    <property type="term" value="F:nucleic acid binding"/>
    <property type="evidence" value="ECO:0007669"/>
    <property type="project" value="InterPro"/>
</dbReference>
<dbReference type="PANTHER" id="PTHR33939:SF1">
    <property type="entry name" value="DUF4371 DOMAIN-CONTAINING PROTEIN"/>
    <property type="match status" value="1"/>
</dbReference>
<feature type="region of interest" description="Disordered" evidence="1">
    <location>
        <begin position="21"/>
        <end position="47"/>
    </location>
</feature>
<name>E3NQM8_CAERE</name>
<dbReference type="InterPro" id="IPR038717">
    <property type="entry name" value="Tc1-like_DDE_dom"/>
</dbReference>
<organism evidence="4">
    <name type="scientific">Caenorhabditis remanei</name>
    <name type="common">Caenorhabditis vulgaris</name>
    <dbReference type="NCBI Taxonomy" id="31234"/>
    <lineage>
        <taxon>Eukaryota</taxon>
        <taxon>Metazoa</taxon>
        <taxon>Ecdysozoa</taxon>
        <taxon>Nematoda</taxon>
        <taxon>Chromadorea</taxon>
        <taxon>Rhabditida</taxon>
        <taxon>Rhabditina</taxon>
        <taxon>Rhabditomorpha</taxon>
        <taxon>Rhabditoidea</taxon>
        <taxon>Rhabditidae</taxon>
        <taxon>Peloderinae</taxon>
        <taxon>Caenorhabditis</taxon>
    </lineage>
</organism>
<dbReference type="HOGENOM" id="CLU_028303_2_0_1"/>
<dbReference type="eggNOG" id="ENOG502RZ9T">
    <property type="taxonomic scope" value="Eukaryota"/>
</dbReference>
<keyword evidence="4" id="KW-1185">Reference proteome</keyword>
<evidence type="ECO:0000313" key="3">
    <source>
        <dbReference type="EMBL" id="EFO85204.1"/>
    </source>
</evidence>
<dbReference type="Proteomes" id="UP000008281">
    <property type="component" value="Unassembled WGS sequence"/>
</dbReference>
<accession>E3NQM8</accession>
<feature type="domain" description="Tc1-like transposase DDE" evidence="2">
    <location>
        <begin position="395"/>
        <end position="533"/>
    </location>
</feature>
<dbReference type="Pfam" id="PF13358">
    <property type="entry name" value="DDE_3"/>
    <property type="match status" value="1"/>
</dbReference>
<sequence length="647" mass="74004">MHPSTSTPRLIRVPLRHVPCPGSRVDPGTTVPSPTSQVAPGTKFSPSHFAPKQYKTKQTQVTPNKLEGFMQLKMTQTEAEEKTETATVGVQTSSEKKEVLVVTAHDHFKKKVEEVYMRIGKAFATLKPEEFPKIQTSKILANSGEEIVSHISTVVKTIKEILGDDAVYTMFHAVNNATASFSGFHRTTVTRYCKNLPIPAKRRRMKDMSKKERSRKMASRITLCERSKIVKQVHQYWERKEKVTAEAIWKWAKSAIQYRYGLSYFRILLDGIGFCFKKHDRMSVIQERPNVISARMQYLTRKKYLDDENAFFAAFDETWAHDGMGASTGWQHKNGTMYKKMAMADVGAPVVGPEKPKEKGKRGIVLAVLTELGTLPGSVEFRVSGKKVDDQLEDYHKEMNSSACEEYMHKVIPLLAAAAAPTGRKPVLIMDNAPYHNRTRVKPPVSDSSKGDIKKWLTEHNIAFPSKALRPALLKIAQNFVRNNGGREAFTVYELDAWAEEMWGVEILRLPPYHCYWNPIEFLWSQTKENIRSMGNRDDKVSIVENRTLQFLRDFKAEDAKALFEKTRRDENDVREMMLEKAKIIEDTDFTLLYETDEHGRLVNIHIDDSEFEDDFSQEDISAEVCEEHECSDIDDLFDDVIDDVFD</sequence>
<evidence type="ECO:0000256" key="1">
    <source>
        <dbReference type="SAM" id="MobiDB-lite"/>
    </source>
</evidence>
<dbReference type="InParanoid" id="E3NQM8"/>